<comment type="caution">
    <text evidence="4">The sequence shown here is derived from an EMBL/GenBank/DDBJ whole genome shotgun (WGS) entry which is preliminary data.</text>
</comment>
<organism evidence="4 5">
    <name type="scientific">Candidatus Cryptobacteroides intestinigallinarum</name>
    <dbReference type="NCBI Taxonomy" id="2840767"/>
    <lineage>
        <taxon>Bacteria</taxon>
        <taxon>Pseudomonadati</taxon>
        <taxon>Bacteroidota</taxon>
        <taxon>Bacteroidia</taxon>
        <taxon>Bacteroidales</taxon>
        <taxon>Candidatus Cryptobacteroides</taxon>
    </lineage>
</organism>
<sequence>MDIDLLSKMVKELIPDHDRVSLPGFGYFVTEVVPSSFSDRGYTINPPYRRLSFRTGNAGEDTLLADLYASSNAVEPKVAGKIISDFVAEMKKILMVKKTVVFPGLGRMRATKENNFFFVADEDLDIYPEGFGLEPVSLKSHQETREEVSAMISGLQSMMDGSGLSDVPDNADEGAIQPGPGEGQEDKADRDEEAGGDEILEEESSDVAAEASEAAEEGREGATEAEEEAEAGTEETVEETEAETEEKEEDTENETEEKEEETSEIAPAPEDTGSSRRKLSPWKVVLIVIGSIIGLAIILLVVYVLLAHFCPEFIDSILYDSEQLDVIRYGRSLAQDYLSCFIGF</sequence>
<accession>A0A9D9HK93</accession>
<feature type="transmembrane region" description="Helical" evidence="2">
    <location>
        <begin position="284"/>
        <end position="306"/>
    </location>
</feature>
<dbReference type="Pfam" id="PF18174">
    <property type="entry name" value="HU-CCDC81_bac_1"/>
    <property type="match status" value="1"/>
</dbReference>
<keyword evidence="2" id="KW-0812">Transmembrane</keyword>
<evidence type="ECO:0000259" key="3">
    <source>
        <dbReference type="Pfam" id="PF18174"/>
    </source>
</evidence>
<evidence type="ECO:0000256" key="2">
    <source>
        <dbReference type="SAM" id="Phobius"/>
    </source>
</evidence>
<proteinExistence type="predicted"/>
<gene>
    <name evidence="4" type="ORF">IAC08_03050</name>
</gene>
<feature type="compositionally biased region" description="Acidic residues" evidence="1">
    <location>
        <begin position="191"/>
        <end position="205"/>
    </location>
</feature>
<protein>
    <recommendedName>
        <fullName evidence="3">CCDC81-like prokaryotic HU domain-containing protein</fullName>
    </recommendedName>
</protein>
<reference evidence="4" key="2">
    <citation type="journal article" date="2021" name="PeerJ">
        <title>Extensive microbial diversity within the chicken gut microbiome revealed by metagenomics and culture.</title>
        <authorList>
            <person name="Gilroy R."/>
            <person name="Ravi A."/>
            <person name="Getino M."/>
            <person name="Pursley I."/>
            <person name="Horton D.L."/>
            <person name="Alikhan N.F."/>
            <person name="Baker D."/>
            <person name="Gharbi K."/>
            <person name="Hall N."/>
            <person name="Watson M."/>
            <person name="Adriaenssens E.M."/>
            <person name="Foster-Nyarko E."/>
            <person name="Jarju S."/>
            <person name="Secka A."/>
            <person name="Antonio M."/>
            <person name="Oren A."/>
            <person name="Chaudhuri R.R."/>
            <person name="La Ragione R."/>
            <person name="Hildebrand F."/>
            <person name="Pallen M.J."/>
        </authorList>
    </citation>
    <scope>NUCLEOTIDE SEQUENCE</scope>
    <source>
        <strain evidence="4">B1-3475</strain>
    </source>
</reference>
<evidence type="ECO:0000313" key="5">
    <source>
        <dbReference type="Proteomes" id="UP000823617"/>
    </source>
</evidence>
<dbReference type="AlphaFoldDB" id="A0A9D9HK93"/>
<name>A0A9D9HK93_9BACT</name>
<feature type="region of interest" description="Disordered" evidence="1">
    <location>
        <begin position="157"/>
        <end position="276"/>
    </location>
</feature>
<dbReference type="Proteomes" id="UP000823617">
    <property type="component" value="Unassembled WGS sequence"/>
</dbReference>
<dbReference type="EMBL" id="JADIMK010000028">
    <property type="protein sequence ID" value="MBO8455368.1"/>
    <property type="molecule type" value="Genomic_DNA"/>
</dbReference>
<dbReference type="InterPro" id="IPR040495">
    <property type="entry name" value="HU-CCDC81_bac_1"/>
</dbReference>
<feature type="compositionally biased region" description="Acidic residues" evidence="1">
    <location>
        <begin position="223"/>
        <end position="263"/>
    </location>
</feature>
<evidence type="ECO:0000313" key="4">
    <source>
        <dbReference type="EMBL" id="MBO8455368.1"/>
    </source>
</evidence>
<feature type="domain" description="CCDC81-like prokaryotic HU" evidence="3">
    <location>
        <begin position="6"/>
        <end position="53"/>
    </location>
</feature>
<keyword evidence="2" id="KW-1133">Transmembrane helix</keyword>
<reference evidence="4" key="1">
    <citation type="submission" date="2020-10" db="EMBL/GenBank/DDBJ databases">
        <authorList>
            <person name="Gilroy R."/>
        </authorList>
    </citation>
    <scope>NUCLEOTIDE SEQUENCE</scope>
    <source>
        <strain evidence="4">B1-3475</strain>
    </source>
</reference>
<keyword evidence="2" id="KW-0472">Membrane</keyword>
<evidence type="ECO:0000256" key="1">
    <source>
        <dbReference type="SAM" id="MobiDB-lite"/>
    </source>
</evidence>